<evidence type="ECO:0000256" key="1">
    <source>
        <dbReference type="ARBA" id="ARBA00004496"/>
    </source>
</evidence>
<dbReference type="SUPFAM" id="SSF52172">
    <property type="entry name" value="CheY-like"/>
    <property type="match status" value="1"/>
</dbReference>
<dbReference type="GO" id="GO:0003700">
    <property type="term" value="F:DNA-binding transcription factor activity"/>
    <property type="evidence" value="ECO:0007669"/>
    <property type="project" value="InterPro"/>
</dbReference>
<dbReference type="STRING" id="357809.Cphy_0618"/>
<dbReference type="RefSeq" id="WP_012198649.1">
    <property type="nucleotide sequence ID" value="NC_010001.1"/>
</dbReference>
<keyword evidence="14" id="KW-1185">Reference proteome</keyword>
<comment type="subcellular location">
    <subcellularLocation>
        <location evidence="1">Cytoplasm</location>
    </subcellularLocation>
</comment>
<feature type="domain" description="Response regulatory" evidence="12">
    <location>
        <begin position="3"/>
        <end position="120"/>
    </location>
</feature>
<comment type="function">
    <text evidence="9">May play the central regulatory role in sporulation. It may be an element of the effector pathway responsible for the activation of sporulation genes in response to nutritional stress. Spo0A may act in concert with spo0H (a sigma factor) to control the expression of some genes that are critical to the sporulation process.</text>
</comment>
<keyword evidence="6" id="KW-0805">Transcription regulation</keyword>
<dbReference type="eggNOG" id="COG2207">
    <property type="taxonomic scope" value="Bacteria"/>
</dbReference>
<dbReference type="OrthoDB" id="1769137at2"/>
<feature type="modified residue" description="4-aspartylphosphate" evidence="10">
    <location>
        <position position="55"/>
    </location>
</feature>
<dbReference type="eggNOG" id="COG4753">
    <property type="taxonomic scope" value="Bacteria"/>
</dbReference>
<evidence type="ECO:0000256" key="7">
    <source>
        <dbReference type="ARBA" id="ARBA00023125"/>
    </source>
</evidence>
<evidence type="ECO:0000256" key="6">
    <source>
        <dbReference type="ARBA" id="ARBA00023015"/>
    </source>
</evidence>
<evidence type="ECO:0000256" key="10">
    <source>
        <dbReference type="PROSITE-ProRule" id="PRU00169"/>
    </source>
</evidence>
<dbReference type="SMART" id="SM00342">
    <property type="entry name" value="HTH_ARAC"/>
    <property type="match status" value="1"/>
</dbReference>
<protein>
    <recommendedName>
        <fullName evidence="2">Stage 0 sporulation protein A homolog</fullName>
    </recommendedName>
</protein>
<feature type="domain" description="HTH araC/xylS-type" evidence="11">
    <location>
        <begin position="144"/>
        <end position="241"/>
    </location>
</feature>
<dbReference type="PANTHER" id="PTHR42713">
    <property type="entry name" value="HISTIDINE KINASE-RELATED"/>
    <property type="match status" value="1"/>
</dbReference>
<evidence type="ECO:0000256" key="8">
    <source>
        <dbReference type="ARBA" id="ARBA00023163"/>
    </source>
</evidence>
<dbReference type="KEGG" id="cpy:Cphy_0618"/>
<sequence precursor="true">MYQLIIIDDEENICQGTAHIFPWDMVGLQVAATFTSGKQALEYVHKNHVDVILTDIRMPLMSGLEIAKEINLFNPDIKVVFMSGFSDFNYMKEALLHSVSDYLLKPIRYDELLTCFQRIKEQLDSKLCIKEAEVQPSYYQQIVTTTMNYIKENVKDATLESAAIHVNMSPSYLSRLIKEKSGVNFSTHLLNCRMKKAAKLLRGIEYKQYEIAFLVGYDNPKNFSRAFKQYYGVTPKEFRESELVNDFDLSSKGNINEA</sequence>
<dbReference type="Pfam" id="PF00072">
    <property type="entry name" value="Response_reg"/>
    <property type="match status" value="1"/>
</dbReference>
<dbReference type="InterPro" id="IPR009057">
    <property type="entry name" value="Homeodomain-like_sf"/>
</dbReference>
<keyword evidence="7" id="KW-0238">DNA-binding</keyword>
<dbReference type="InterPro" id="IPR051552">
    <property type="entry name" value="HptR"/>
</dbReference>
<dbReference type="EMBL" id="CP000885">
    <property type="protein sequence ID" value="ABX41005.1"/>
    <property type="molecule type" value="Genomic_DNA"/>
</dbReference>
<dbReference type="SMART" id="SM00448">
    <property type="entry name" value="REC"/>
    <property type="match status" value="1"/>
</dbReference>
<dbReference type="GO" id="GO:0043565">
    <property type="term" value="F:sequence-specific DNA binding"/>
    <property type="evidence" value="ECO:0007669"/>
    <property type="project" value="InterPro"/>
</dbReference>
<dbReference type="PROSITE" id="PS01124">
    <property type="entry name" value="HTH_ARAC_FAMILY_2"/>
    <property type="match status" value="1"/>
</dbReference>
<evidence type="ECO:0000256" key="9">
    <source>
        <dbReference type="ARBA" id="ARBA00024867"/>
    </source>
</evidence>
<dbReference type="CDD" id="cd17536">
    <property type="entry name" value="REC_YesN-like"/>
    <property type="match status" value="1"/>
</dbReference>
<dbReference type="SUPFAM" id="SSF46689">
    <property type="entry name" value="Homeodomain-like"/>
    <property type="match status" value="1"/>
</dbReference>
<evidence type="ECO:0000256" key="3">
    <source>
        <dbReference type="ARBA" id="ARBA00022490"/>
    </source>
</evidence>
<evidence type="ECO:0000259" key="11">
    <source>
        <dbReference type="PROSITE" id="PS01124"/>
    </source>
</evidence>
<keyword evidence="4 10" id="KW-0597">Phosphoprotein</keyword>
<dbReference type="InterPro" id="IPR001789">
    <property type="entry name" value="Sig_transdc_resp-reg_receiver"/>
</dbReference>
<dbReference type="Gene3D" id="3.40.50.2300">
    <property type="match status" value="1"/>
</dbReference>
<dbReference type="GO" id="GO:0000160">
    <property type="term" value="P:phosphorelay signal transduction system"/>
    <property type="evidence" value="ECO:0007669"/>
    <property type="project" value="UniProtKB-KW"/>
</dbReference>
<dbReference type="PANTHER" id="PTHR42713:SF3">
    <property type="entry name" value="TRANSCRIPTIONAL REGULATORY PROTEIN HPTR"/>
    <property type="match status" value="1"/>
</dbReference>
<dbReference type="InterPro" id="IPR020449">
    <property type="entry name" value="Tscrpt_reg_AraC-type_HTH"/>
</dbReference>
<dbReference type="PROSITE" id="PS50110">
    <property type="entry name" value="RESPONSE_REGULATORY"/>
    <property type="match status" value="1"/>
</dbReference>
<evidence type="ECO:0000313" key="14">
    <source>
        <dbReference type="Proteomes" id="UP000000370"/>
    </source>
</evidence>
<dbReference type="InterPro" id="IPR018060">
    <property type="entry name" value="HTH_AraC"/>
</dbReference>
<name>A9KJ06_LACP7</name>
<dbReference type="Gene3D" id="1.10.10.60">
    <property type="entry name" value="Homeodomain-like"/>
    <property type="match status" value="2"/>
</dbReference>
<accession>A9KJ06</accession>
<gene>
    <name evidence="13" type="ordered locus">Cphy_0618</name>
</gene>
<dbReference type="InterPro" id="IPR011006">
    <property type="entry name" value="CheY-like_superfamily"/>
</dbReference>
<proteinExistence type="predicted"/>
<keyword evidence="5" id="KW-0902">Two-component regulatory system</keyword>
<dbReference type="AlphaFoldDB" id="A9KJ06"/>
<evidence type="ECO:0000256" key="5">
    <source>
        <dbReference type="ARBA" id="ARBA00023012"/>
    </source>
</evidence>
<keyword evidence="3" id="KW-0963">Cytoplasm</keyword>
<dbReference type="Proteomes" id="UP000000370">
    <property type="component" value="Chromosome"/>
</dbReference>
<organism evidence="13 14">
    <name type="scientific">Lachnoclostridium phytofermentans (strain ATCC 700394 / DSM 18823 / ISDg)</name>
    <name type="common">Clostridium phytofermentans</name>
    <dbReference type="NCBI Taxonomy" id="357809"/>
    <lineage>
        <taxon>Bacteria</taxon>
        <taxon>Bacillati</taxon>
        <taxon>Bacillota</taxon>
        <taxon>Clostridia</taxon>
        <taxon>Lachnospirales</taxon>
        <taxon>Lachnospiraceae</taxon>
    </lineage>
</organism>
<reference evidence="14" key="1">
    <citation type="submission" date="2007-11" db="EMBL/GenBank/DDBJ databases">
        <title>Complete genome sequence of Clostridium phytofermentans ISDg.</title>
        <authorList>
            <person name="Leschine S.B."/>
            <person name="Warnick T.A."/>
            <person name="Blanchard J.L."/>
            <person name="Schnell D.J."/>
            <person name="Petit E.L."/>
            <person name="LaTouf W.G."/>
            <person name="Copeland A."/>
            <person name="Lucas S."/>
            <person name="Lapidus A."/>
            <person name="Barry K."/>
            <person name="Glavina del Rio T."/>
            <person name="Dalin E."/>
            <person name="Tice H."/>
            <person name="Pitluck S."/>
            <person name="Kiss H."/>
            <person name="Brettin T."/>
            <person name="Bruce D."/>
            <person name="Detter J.C."/>
            <person name="Han C."/>
            <person name="Kuske C."/>
            <person name="Schmutz J."/>
            <person name="Larimer F."/>
            <person name="Land M."/>
            <person name="Hauser L."/>
            <person name="Kyrpides N."/>
            <person name="Kim E.A."/>
            <person name="Richardson P."/>
        </authorList>
    </citation>
    <scope>NUCLEOTIDE SEQUENCE [LARGE SCALE GENOMIC DNA]</scope>
    <source>
        <strain evidence="14">ATCC 700394 / DSM 18823 / ISDg</strain>
    </source>
</reference>
<evidence type="ECO:0000256" key="2">
    <source>
        <dbReference type="ARBA" id="ARBA00018672"/>
    </source>
</evidence>
<dbReference type="PRINTS" id="PR00032">
    <property type="entry name" value="HTHARAC"/>
</dbReference>
<evidence type="ECO:0000259" key="12">
    <source>
        <dbReference type="PROSITE" id="PS50110"/>
    </source>
</evidence>
<keyword evidence="8" id="KW-0804">Transcription</keyword>
<dbReference type="GO" id="GO:0005737">
    <property type="term" value="C:cytoplasm"/>
    <property type="evidence" value="ECO:0007669"/>
    <property type="project" value="UniProtKB-SubCell"/>
</dbReference>
<evidence type="ECO:0000313" key="13">
    <source>
        <dbReference type="EMBL" id="ABX41005.1"/>
    </source>
</evidence>
<dbReference type="Pfam" id="PF12833">
    <property type="entry name" value="HTH_18"/>
    <property type="match status" value="1"/>
</dbReference>
<evidence type="ECO:0000256" key="4">
    <source>
        <dbReference type="ARBA" id="ARBA00022553"/>
    </source>
</evidence>
<dbReference type="HOGENOM" id="CLU_000445_5_1_9"/>